<evidence type="ECO:0000259" key="3">
    <source>
        <dbReference type="PROSITE" id="PS51635"/>
    </source>
</evidence>
<dbReference type="GO" id="GO:0016787">
    <property type="term" value="F:hydrolase activity"/>
    <property type="evidence" value="ECO:0007669"/>
    <property type="project" value="UniProtKB-UniRule"/>
</dbReference>
<dbReference type="GO" id="GO:0016042">
    <property type="term" value="P:lipid catabolic process"/>
    <property type="evidence" value="ECO:0007669"/>
    <property type="project" value="UniProtKB-UniRule"/>
</dbReference>
<evidence type="ECO:0000313" key="4">
    <source>
        <dbReference type="EMBL" id="RDY29901.1"/>
    </source>
</evidence>
<evidence type="ECO:0000256" key="2">
    <source>
        <dbReference type="PROSITE-ProRule" id="PRU01161"/>
    </source>
</evidence>
<keyword evidence="5" id="KW-1185">Reference proteome</keyword>
<dbReference type="Proteomes" id="UP000216411">
    <property type="component" value="Unassembled WGS sequence"/>
</dbReference>
<feature type="short sequence motif" description="GXSXG" evidence="2">
    <location>
        <begin position="40"/>
        <end position="44"/>
    </location>
</feature>
<organism evidence="4 5">
    <name type="scientific">Lachnotalea glycerini</name>
    <dbReference type="NCBI Taxonomy" id="1763509"/>
    <lineage>
        <taxon>Bacteria</taxon>
        <taxon>Bacillati</taxon>
        <taxon>Bacillota</taxon>
        <taxon>Clostridia</taxon>
        <taxon>Lachnospirales</taxon>
        <taxon>Lachnospiraceae</taxon>
        <taxon>Lachnotalea</taxon>
    </lineage>
</organism>
<comment type="caution">
    <text evidence="4">The sequence shown here is derived from an EMBL/GenBank/DDBJ whole genome shotgun (WGS) entry which is preliminary data.</text>
</comment>
<dbReference type="EMBL" id="NOKA02000058">
    <property type="protein sequence ID" value="RDY29901.1"/>
    <property type="molecule type" value="Genomic_DNA"/>
</dbReference>
<gene>
    <name evidence="4" type="ORF">CG710_017530</name>
</gene>
<name>A0A371JAV8_9FIRM</name>
<dbReference type="AlphaFoldDB" id="A0A371JAV8"/>
<dbReference type="InterPro" id="IPR016035">
    <property type="entry name" value="Acyl_Trfase/lysoPLipase"/>
</dbReference>
<dbReference type="Pfam" id="PF01734">
    <property type="entry name" value="Patatin"/>
    <property type="match status" value="1"/>
</dbReference>
<sequence length="343" mass="39039">MSLNKKINAVFEGGGIRGIGHVGAACVFEQKGYEFINLAGSSAGAIVASLLAAGYQCEEIKKEMSTLNYLKFKQESFLTRFGTVGKVISVLQNYGMYSSDYFEKWLNDLLRKKNKVFFGDIKNYRYPCGNVPYTLQITASDLTDKRLLILPNDLPDFCIDPDTFSIAKAVRMSMNIPIFYKPYKLRDCNGKEHYIVDGGLLSNYPIWLFDHVQSNCQCSTVGFKFVNQNKNVEERKMNQTNMNIVDYVMSLVATALNAKDKQYISSSKGDFQRTVTIPTDITINRKTKNISATDFGISKEESEALFYNGVKAANQFLNIWNYDQWKRSYQKPIQQGNLIYMKK</sequence>
<dbReference type="SUPFAM" id="SSF52151">
    <property type="entry name" value="FabD/lysophospholipase-like"/>
    <property type="match status" value="1"/>
</dbReference>
<evidence type="ECO:0000313" key="5">
    <source>
        <dbReference type="Proteomes" id="UP000216411"/>
    </source>
</evidence>
<feature type="active site" description="Proton acceptor" evidence="2">
    <location>
        <position position="197"/>
    </location>
</feature>
<dbReference type="CDD" id="cd07207">
    <property type="entry name" value="Pat_ExoU_VipD_like"/>
    <property type="match status" value="1"/>
</dbReference>
<dbReference type="OrthoDB" id="9770965at2"/>
<accession>A0A371JAV8</accession>
<feature type="domain" description="PNPLA" evidence="3">
    <location>
        <begin position="9"/>
        <end position="210"/>
    </location>
</feature>
<evidence type="ECO:0000256" key="1">
    <source>
        <dbReference type="ARBA" id="ARBA00023098"/>
    </source>
</evidence>
<keyword evidence="1 2" id="KW-0443">Lipid metabolism</keyword>
<feature type="active site" description="Nucleophile" evidence="2">
    <location>
        <position position="42"/>
    </location>
</feature>
<keyword evidence="2" id="KW-0442">Lipid degradation</keyword>
<dbReference type="Gene3D" id="3.40.1090.10">
    <property type="entry name" value="Cytosolic phospholipase A2 catalytic domain"/>
    <property type="match status" value="2"/>
</dbReference>
<dbReference type="InterPro" id="IPR052580">
    <property type="entry name" value="Lipid_Hydrolase"/>
</dbReference>
<dbReference type="PROSITE" id="PS51635">
    <property type="entry name" value="PNPLA"/>
    <property type="match status" value="1"/>
</dbReference>
<dbReference type="PANTHER" id="PTHR46394:SF1">
    <property type="entry name" value="PNPLA DOMAIN-CONTAINING PROTEIN"/>
    <property type="match status" value="1"/>
</dbReference>
<proteinExistence type="predicted"/>
<feature type="short sequence motif" description="DGA/G" evidence="2">
    <location>
        <begin position="197"/>
        <end position="199"/>
    </location>
</feature>
<dbReference type="InterPro" id="IPR002641">
    <property type="entry name" value="PNPLA_dom"/>
</dbReference>
<protein>
    <submittedName>
        <fullName evidence="4">Alpha/beta hydrolase</fullName>
    </submittedName>
</protein>
<reference evidence="4 5" key="1">
    <citation type="journal article" date="2017" name="Genome Announc.">
        <title>Draft Genome Sequence of a Sporulating and Motile Strain of Lachnotalea glycerini Isolated from Water in Quebec City, Canada.</title>
        <authorList>
            <person name="Maheux A.F."/>
            <person name="Boudreau D.K."/>
            <person name="Berube E."/>
            <person name="Boissinot M."/>
            <person name="Raymond F."/>
            <person name="Brodeur S."/>
            <person name="Corbeil J."/>
            <person name="Isabel S."/>
            <person name="Omar R.F."/>
            <person name="Bergeron M.G."/>
        </authorList>
    </citation>
    <scope>NUCLEOTIDE SEQUENCE [LARGE SCALE GENOMIC DNA]</scope>
    <source>
        <strain evidence="4 5">CCRI-19302</strain>
    </source>
</reference>
<feature type="short sequence motif" description="GXGXXG" evidence="2">
    <location>
        <begin position="13"/>
        <end position="18"/>
    </location>
</feature>
<dbReference type="PANTHER" id="PTHR46394">
    <property type="entry name" value="ANNEXIN"/>
    <property type="match status" value="1"/>
</dbReference>
<keyword evidence="2 4" id="KW-0378">Hydrolase</keyword>